<evidence type="ECO:0000256" key="6">
    <source>
        <dbReference type="ARBA" id="ARBA00022723"/>
    </source>
</evidence>
<dbReference type="Pfam" id="PF09190">
    <property type="entry name" value="DALR_2"/>
    <property type="match status" value="1"/>
</dbReference>
<feature type="short sequence motif" description="'KMSKS' region" evidence="13">
    <location>
        <begin position="264"/>
        <end position="268"/>
    </location>
</feature>
<dbReference type="HAMAP" id="MF_00041">
    <property type="entry name" value="Cys_tRNA_synth"/>
    <property type="match status" value="1"/>
</dbReference>
<feature type="binding site" evidence="13">
    <location>
        <position position="267"/>
    </location>
    <ligand>
        <name>ATP</name>
        <dbReference type="ChEBI" id="CHEBI:30616"/>
    </ligand>
</feature>
<organism evidence="16 18">
    <name type="scientific">Candidatus Phytoplasma oryzae</name>
    <dbReference type="NCBI Taxonomy" id="203274"/>
    <lineage>
        <taxon>Bacteria</taxon>
        <taxon>Bacillati</taxon>
        <taxon>Mycoplasmatota</taxon>
        <taxon>Mollicutes</taxon>
        <taxon>Acholeplasmatales</taxon>
        <taxon>Acholeplasmataceae</taxon>
        <taxon>Candidatus Phytoplasma</taxon>
        <taxon>16SrXI (Rice yellow dwarf group)</taxon>
    </lineage>
</organism>
<dbReference type="RefSeq" id="WP_066540748.1">
    <property type="nucleotide sequence ID" value="NZ_JHUK01000003.1"/>
</dbReference>
<evidence type="ECO:0000256" key="11">
    <source>
        <dbReference type="ARBA" id="ARBA00023146"/>
    </source>
</evidence>
<evidence type="ECO:0000256" key="7">
    <source>
        <dbReference type="ARBA" id="ARBA00022741"/>
    </source>
</evidence>
<dbReference type="GO" id="GO:0005524">
    <property type="term" value="F:ATP binding"/>
    <property type="evidence" value="ECO:0007669"/>
    <property type="project" value="UniProtKB-UniRule"/>
</dbReference>
<comment type="subunit">
    <text evidence="3 13">Monomer.</text>
</comment>
<keyword evidence="8 13" id="KW-0862">Zinc</keyword>
<dbReference type="EC" id="6.1.1.16" evidence="13"/>
<dbReference type="InterPro" id="IPR009080">
    <property type="entry name" value="tRNAsynth_Ia_anticodon-bd"/>
</dbReference>
<dbReference type="SUPFAM" id="SSF52374">
    <property type="entry name" value="Nucleotidylyl transferase"/>
    <property type="match status" value="1"/>
</dbReference>
<dbReference type="EMBL" id="LTBM01000022">
    <property type="protein sequence ID" value="KXT29048.1"/>
    <property type="molecule type" value="Genomic_DNA"/>
</dbReference>
<evidence type="ECO:0000259" key="14">
    <source>
        <dbReference type="Pfam" id="PF01406"/>
    </source>
</evidence>
<keyword evidence="5 13" id="KW-0436">Ligase</keyword>
<comment type="caution">
    <text evidence="16">The sequence shown here is derived from an EMBL/GenBank/DDBJ whole genome shotgun (WGS) entry which is preliminary data.</text>
</comment>
<accession>A0A139JQ35</accession>
<evidence type="ECO:0000256" key="2">
    <source>
        <dbReference type="ARBA" id="ARBA00005594"/>
    </source>
</evidence>
<dbReference type="SUPFAM" id="SSF47323">
    <property type="entry name" value="Anticodon-binding domain of a subclass of class I aminoacyl-tRNA synthetases"/>
    <property type="match status" value="1"/>
</dbReference>
<evidence type="ECO:0000256" key="1">
    <source>
        <dbReference type="ARBA" id="ARBA00004496"/>
    </source>
</evidence>
<evidence type="ECO:0000313" key="18">
    <source>
        <dbReference type="Proteomes" id="UP000070069"/>
    </source>
</evidence>
<dbReference type="Pfam" id="PF01406">
    <property type="entry name" value="tRNA-synt_1e"/>
    <property type="match status" value="1"/>
</dbReference>
<feature type="binding site" evidence="13">
    <location>
        <position position="207"/>
    </location>
    <ligand>
        <name>Zn(2+)</name>
        <dbReference type="ChEBI" id="CHEBI:29105"/>
    </ligand>
</feature>
<dbReference type="OrthoDB" id="9815130at2"/>
<comment type="cofactor">
    <cofactor evidence="13">
        <name>Zn(2+)</name>
        <dbReference type="ChEBI" id="CHEBI:29105"/>
    </cofactor>
    <text evidence="13">Binds 1 zinc ion per subunit.</text>
</comment>
<feature type="binding site" evidence="13">
    <location>
        <position position="28"/>
    </location>
    <ligand>
        <name>Zn(2+)</name>
        <dbReference type="ChEBI" id="CHEBI:29105"/>
    </ligand>
</feature>
<evidence type="ECO:0000313" key="16">
    <source>
        <dbReference type="EMBL" id="KXT29048.1"/>
    </source>
</evidence>
<keyword evidence="11 13" id="KW-0030">Aminoacyl-tRNA synthetase</keyword>
<evidence type="ECO:0000256" key="9">
    <source>
        <dbReference type="ARBA" id="ARBA00022840"/>
    </source>
</evidence>
<evidence type="ECO:0000256" key="12">
    <source>
        <dbReference type="ARBA" id="ARBA00047398"/>
    </source>
</evidence>
<reference evidence="16 18" key="2">
    <citation type="submission" date="2016-02" db="EMBL/GenBank/DDBJ databases">
        <title>A draft genome sequence of Candidatus Phytoplasma oryzae strain Mbita1, the causative agent of Napier Grass stunt disease in Kenya.</title>
        <authorList>
            <person name="Fischer A."/>
            <person name="Santa-Cruz I."/>
            <person name="Wambua L."/>
            <person name="Olds C."/>
            <person name="Midega C."/>
            <person name="Dickinson M."/>
            <person name="Kawicha P."/>
            <person name="Khan Z."/>
            <person name="Masiga D."/>
            <person name="Jores J."/>
            <person name="Bernd S."/>
        </authorList>
    </citation>
    <scope>NUCLEOTIDE SEQUENCE [LARGE SCALE GENOMIC DNA]</scope>
    <source>
        <strain evidence="16">Mbita1</strain>
    </source>
</reference>
<evidence type="ECO:0000256" key="8">
    <source>
        <dbReference type="ARBA" id="ARBA00022833"/>
    </source>
</evidence>
<dbReference type="GO" id="GO:0006423">
    <property type="term" value="P:cysteinyl-tRNA aminoacylation"/>
    <property type="evidence" value="ECO:0007669"/>
    <property type="project" value="UniProtKB-UniRule"/>
</dbReference>
<dbReference type="EMBL" id="JHUK01000003">
    <property type="protein sequence ID" value="RAM57808.1"/>
    <property type="molecule type" value="Genomic_DNA"/>
</dbReference>
<comment type="similarity">
    <text evidence="2 13">Belongs to the class-I aminoacyl-tRNA synthetase family.</text>
</comment>
<comment type="subcellular location">
    <subcellularLocation>
        <location evidence="1 13">Cytoplasm</location>
    </subcellularLocation>
</comment>
<evidence type="ECO:0000256" key="5">
    <source>
        <dbReference type="ARBA" id="ARBA00022598"/>
    </source>
</evidence>
<evidence type="ECO:0000313" key="19">
    <source>
        <dbReference type="Proteomes" id="UP000249343"/>
    </source>
</evidence>
<dbReference type="GO" id="GO:0008270">
    <property type="term" value="F:zinc ion binding"/>
    <property type="evidence" value="ECO:0007669"/>
    <property type="project" value="UniProtKB-UniRule"/>
</dbReference>
<gene>
    <name evidence="13 16" type="primary">cysS</name>
    <name evidence="16" type="ORF">AXA84_0444</name>
    <name evidence="17" type="ORF">DH96_01770</name>
</gene>
<dbReference type="Proteomes" id="UP000249343">
    <property type="component" value="Unassembled WGS sequence"/>
</dbReference>
<dbReference type="GO" id="GO:0004817">
    <property type="term" value="F:cysteine-tRNA ligase activity"/>
    <property type="evidence" value="ECO:0007669"/>
    <property type="project" value="UniProtKB-UniRule"/>
</dbReference>
<proteinExistence type="inferred from homology"/>
<evidence type="ECO:0000259" key="15">
    <source>
        <dbReference type="Pfam" id="PF09190"/>
    </source>
</evidence>
<comment type="catalytic activity">
    <reaction evidence="12 13">
        <text>tRNA(Cys) + L-cysteine + ATP = L-cysteinyl-tRNA(Cys) + AMP + diphosphate</text>
        <dbReference type="Rhea" id="RHEA:17773"/>
        <dbReference type="Rhea" id="RHEA-COMP:9661"/>
        <dbReference type="Rhea" id="RHEA-COMP:9679"/>
        <dbReference type="ChEBI" id="CHEBI:30616"/>
        <dbReference type="ChEBI" id="CHEBI:33019"/>
        <dbReference type="ChEBI" id="CHEBI:35235"/>
        <dbReference type="ChEBI" id="CHEBI:78442"/>
        <dbReference type="ChEBI" id="CHEBI:78517"/>
        <dbReference type="ChEBI" id="CHEBI:456215"/>
        <dbReference type="EC" id="6.1.1.16"/>
    </reaction>
</comment>
<feature type="domain" description="Cysteinyl-tRNA synthetase class Ia DALR" evidence="15">
    <location>
        <begin position="345"/>
        <end position="396"/>
    </location>
</feature>
<dbReference type="PANTHER" id="PTHR10890">
    <property type="entry name" value="CYSTEINYL-TRNA SYNTHETASE"/>
    <property type="match status" value="1"/>
</dbReference>
<dbReference type="CDD" id="cd00672">
    <property type="entry name" value="CysRS_core"/>
    <property type="match status" value="1"/>
</dbReference>
<feature type="binding site" evidence="13">
    <location>
        <position position="236"/>
    </location>
    <ligand>
        <name>Zn(2+)</name>
        <dbReference type="ChEBI" id="CHEBI:29105"/>
    </ligand>
</feature>
<dbReference type="Gene3D" id="1.20.120.1910">
    <property type="entry name" value="Cysteine-tRNA ligase, C-terminal anti-codon recognition domain"/>
    <property type="match status" value="1"/>
</dbReference>
<protein>
    <recommendedName>
        <fullName evidence="13">Cysteine--tRNA ligase</fullName>
        <ecNumber evidence="13">6.1.1.16</ecNumber>
    </recommendedName>
    <alternativeName>
        <fullName evidence="13">Cysteinyl-tRNA synthetase</fullName>
        <shortName evidence="13">CysRS</shortName>
    </alternativeName>
</protein>
<keyword evidence="6 13" id="KW-0479">Metal-binding</keyword>
<dbReference type="InterPro" id="IPR032678">
    <property type="entry name" value="tRNA-synt_1_cat_dom"/>
</dbReference>
<reference evidence="17 19" key="1">
    <citation type="submission" date="2014-04" db="EMBL/GenBank/DDBJ databases">
        <title>Genome study of Napier grass stunt phytoplasma.</title>
        <authorList>
            <person name="Kawicha P."/>
            <person name="Dickinson M."/>
            <person name="Hodgetts J."/>
        </authorList>
    </citation>
    <scope>NUCLEOTIDE SEQUENCE [LARGE SCALE GENOMIC DNA]</scope>
    <source>
        <strain evidence="17 19">NGS-S10</strain>
    </source>
</reference>
<dbReference type="PATRIC" id="fig|203274.3.peg.292"/>
<dbReference type="AlphaFoldDB" id="A0A139JQ35"/>
<dbReference type="GO" id="GO:0005829">
    <property type="term" value="C:cytosol"/>
    <property type="evidence" value="ECO:0007669"/>
    <property type="project" value="TreeGrafter"/>
</dbReference>
<evidence type="ECO:0000256" key="10">
    <source>
        <dbReference type="ARBA" id="ARBA00022917"/>
    </source>
</evidence>
<dbReference type="InterPro" id="IPR015803">
    <property type="entry name" value="Cys-tRNA-ligase"/>
</dbReference>
<evidence type="ECO:0000256" key="4">
    <source>
        <dbReference type="ARBA" id="ARBA00022490"/>
    </source>
</evidence>
<dbReference type="InterPro" id="IPR015273">
    <property type="entry name" value="Cys-tRNA-synt_Ia_DALR"/>
</dbReference>
<dbReference type="PANTHER" id="PTHR10890:SF3">
    <property type="entry name" value="CYSTEINE--TRNA LIGASE, CYTOPLASMIC"/>
    <property type="match status" value="1"/>
</dbReference>
<dbReference type="NCBIfam" id="TIGR00435">
    <property type="entry name" value="cysS"/>
    <property type="match status" value="1"/>
</dbReference>
<dbReference type="InterPro" id="IPR024909">
    <property type="entry name" value="Cys-tRNA/MSH_ligase"/>
</dbReference>
<feature type="domain" description="tRNA synthetases class I catalytic" evidence="14">
    <location>
        <begin position="16"/>
        <end position="309"/>
    </location>
</feature>
<sequence length="439" mass="52277">MLIIYNSLTEKKEIFIPIKKDIINIYVCGPTVYDHLHIGNIRSLIFFDMFKRYLKFLNLKVNLIVNITDIDDKIINKSVEKQKTEKEISSKYINHFFSLLTRFSINTINYFPLVTNHISDIILYIQKLIKTGYAYFTDYGIYFRVHLISNYGILSKQKINKLKKNVRKELDNQKENYEDFILWKKTDVGVQYSSPWFPGRPGWHTECVVMIKNFFRTTIDIHGGGNDLKFPHHENEQAQFWATDKKKLANFFIHIGNVEYNNQKMSKSLGNVILVKDLIKKIEPNVLKLLFLSYHFLQPINYNDDLINNFIKKYDKIVSILNKNNFQLLLNNIINSEKKYFYIKKFHSIMENNLNTPNIITLIEELLKEINKNKKDFFCLSKLQNTLIYILDNLGIKIHLKKISKKQIKIYFLWQQSKKKKKFQKADFLRNILKKDNII</sequence>
<keyword evidence="19" id="KW-1185">Reference proteome</keyword>
<dbReference type="InterPro" id="IPR014729">
    <property type="entry name" value="Rossmann-like_a/b/a_fold"/>
</dbReference>
<name>A0A139JQ35_9MOLU</name>
<keyword evidence="9 13" id="KW-0067">ATP-binding</keyword>
<dbReference type="PRINTS" id="PR00983">
    <property type="entry name" value="TRNASYNTHCYS"/>
</dbReference>
<dbReference type="Gene3D" id="3.40.50.620">
    <property type="entry name" value="HUPs"/>
    <property type="match status" value="1"/>
</dbReference>
<dbReference type="Proteomes" id="UP000070069">
    <property type="component" value="Unassembled WGS sequence"/>
</dbReference>
<feature type="binding site" evidence="13">
    <location>
        <position position="232"/>
    </location>
    <ligand>
        <name>Zn(2+)</name>
        <dbReference type="ChEBI" id="CHEBI:29105"/>
    </ligand>
</feature>
<evidence type="ECO:0000256" key="3">
    <source>
        <dbReference type="ARBA" id="ARBA00011245"/>
    </source>
</evidence>
<keyword evidence="4 13" id="KW-0963">Cytoplasm</keyword>
<keyword evidence="7 13" id="KW-0547">Nucleotide-binding</keyword>
<keyword evidence="10 13" id="KW-0648">Protein biosynthesis</keyword>
<evidence type="ECO:0000256" key="13">
    <source>
        <dbReference type="HAMAP-Rule" id="MF_00041"/>
    </source>
</evidence>
<feature type="short sequence motif" description="'HIGH' region" evidence="13">
    <location>
        <begin position="30"/>
        <end position="40"/>
    </location>
</feature>
<evidence type="ECO:0000313" key="17">
    <source>
        <dbReference type="EMBL" id="RAM57808.1"/>
    </source>
</evidence>